<dbReference type="Gene3D" id="3.20.20.80">
    <property type="entry name" value="Glycosidases"/>
    <property type="match status" value="1"/>
</dbReference>
<dbReference type="CDD" id="cd07423">
    <property type="entry name" value="MPP_Prp_like"/>
    <property type="match status" value="1"/>
</dbReference>
<keyword evidence="3" id="KW-1185">Reference proteome</keyword>
<dbReference type="InterPro" id="IPR004843">
    <property type="entry name" value="Calcineurin-like_PHP"/>
</dbReference>
<dbReference type="SUPFAM" id="SSF51445">
    <property type="entry name" value="(Trans)glycosidases"/>
    <property type="match status" value="1"/>
</dbReference>
<dbReference type="InterPro" id="IPR041780">
    <property type="entry name" value="MPP_PrpE-like"/>
</dbReference>
<feature type="domain" description="Calcineurin-like phosphoesterase" evidence="1">
    <location>
        <begin position="5"/>
        <end position="164"/>
    </location>
</feature>
<dbReference type="InterPro" id="IPR013780">
    <property type="entry name" value="Glyco_hydro_b"/>
</dbReference>
<evidence type="ECO:0000313" key="3">
    <source>
        <dbReference type="Proteomes" id="UP001597045"/>
    </source>
</evidence>
<dbReference type="SUPFAM" id="SSF56300">
    <property type="entry name" value="Metallo-dependent phosphatases"/>
    <property type="match status" value="1"/>
</dbReference>
<organism evidence="2 3">
    <name type="scientific">Kibdelosporangium lantanae</name>
    <dbReference type="NCBI Taxonomy" id="1497396"/>
    <lineage>
        <taxon>Bacteria</taxon>
        <taxon>Bacillati</taxon>
        <taxon>Actinomycetota</taxon>
        <taxon>Actinomycetes</taxon>
        <taxon>Pseudonocardiales</taxon>
        <taxon>Pseudonocardiaceae</taxon>
        <taxon>Kibdelosporangium</taxon>
    </lineage>
</organism>
<name>A0ABW3M7P2_9PSEU</name>
<reference evidence="3" key="1">
    <citation type="journal article" date="2019" name="Int. J. Syst. Evol. Microbiol.">
        <title>The Global Catalogue of Microorganisms (GCM) 10K type strain sequencing project: providing services to taxonomists for standard genome sequencing and annotation.</title>
        <authorList>
            <consortium name="The Broad Institute Genomics Platform"/>
            <consortium name="The Broad Institute Genome Sequencing Center for Infectious Disease"/>
            <person name="Wu L."/>
            <person name="Ma J."/>
        </authorList>
    </citation>
    <scope>NUCLEOTIDE SEQUENCE [LARGE SCALE GENOMIC DNA]</scope>
    <source>
        <strain evidence="3">JCM 31486</strain>
    </source>
</reference>
<dbReference type="InterPro" id="IPR050126">
    <property type="entry name" value="Ap4A_hydrolase"/>
</dbReference>
<proteinExistence type="predicted"/>
<dbReference type="Gene3D" id="3.60.21.10">
    <property type="match status" value="1"/>
</dbReference>
<dbReference type="EMBL" id="JBHTIS010000774">
    <property type="protein sequence ID" value="MFD1046741.1"/>
    <property type="molecule type" value="Genomic_DNA"/>
</dbReference>
<accession>A0ABW3M7P2</accession>
<dbReference type="Proteomes" id="UP001597045">
    <property type="component" value="Unassembled WGS sequence"/>
</dbReference>
<dbReference type="PANTHER" id="PTHR42850:SF7">
    <property type="entry name" value="BIS(5'-NUCLEOSYL)-TETRAPHOSPHATASE PRPE [ASYMMETRICAL]"/>
    <property type="match status" value="1"/>
</dbReference>
<sequence>HPDGRRAVFVGDLVDRGPDTPGVLRLVMGMVESGNAFCVCGNHEQKLVRALRGRNVRVTHGLEESLEQLGAETPEFRKQVEQWCGNLIAHYVLDGGKLVVSHAGLPEAYHGRASGTVRSFALYGDTTGETDEYGLPVRYPWADDYRGKAMVLYGHTPTPKAEWVNGTMCLDTGVVFGGQLTALRYPGGSYADIYNWQTNTAQGGYVAPNTSFTDFMRTAQSAGANPVIIANYGTGTPALAQAWVQNAVTNNYGINYWEVGNEIYGNGTYGANWEADAHCTDASGKPVTVGSAPSQTYNCGPATYANNALNYISAMKAASPSSHVCVVLTTPGYWPDNVTNPQTSPQPWNQTVLSILGAKTDCVIVHYYPGGANTAQMLTTPTGIPGIVSTLRSQINQYAGVNPANVKIVVTETNSTIDMDTHPAALFGADMYMTWLENGVTNVDWWNEHNGPGTPSVVNGVQDYGDQGIFSVGGNSSGVTEPAVNTPFSPYYGIQMLSRLAAPGDQLVTSSSTNPLLRVHAVRRAGGGVNVLIDNEDPGTGYTVNLTYNNFTPSGGPTVFTLANNATSITSTTQSSASSVTVAPYSLTVVQVPGGGGSGGTA</sequence>
<dbReference type="Pfam" id="PF00149">
    <property type="entry name" value="Metallophos"/>
    <property type="match status" value="1"/>
</dbReference>
<dbReference type="PANTHER" id="PTHR42850">
    <property type="entry name" value="METALLOPHOSPHOESTERASE"/>
    <property type="match status" value="1"/>
</dbReference>
<evidence type="ECO:0000313" key="2">
    <source>
        <dbReference type="EMBL" id="MFD1046741.1"/>
    </source>
</evidence>
<protein>
    <submittedName>
        <fullName evidence="2">Metallophosphoesterase</fullName>
    </submittedName>
</protein>
<dbReference type="InterPro" id="IPR029052">
    <property type="entry name" value="Metallo-depent_PP-like"/>
</dbReference>
<feature type="non-terminal residue" evidence="2">
    <location>
        <position position="602"/>
    </location>
</feature>
<feature type="non-terminal residue" evidence="2">
    <location>
        <position position="1"/>
    </location>
</feature>
<dbReference type="Gene3D" id="2.60.40.1180">
    <property type="entry name" value="Golgi alpha-mannosidase II"/>
    <property type="match status" value="1"/>
</dbReference>
<evidence type="ECO:0000259" key="1">
    <source>
        <dbReference type="Pfam" id="PF00149"/>
    </source>
</evidence>
<comment type="caution">
    <text evidence="2">The sequence shown here is derived from an EMBL/GenBank/DDBJ whole genome shotgun (WGS) entry which is preliminary data.</text>
</comment>
<dbReference type="InterPro" id="IPR017853">
    <property type="entry name" value="GH"/>
</dbReference>
<gene>
    <name evidence="2" type="ORF">ACFQ1S_14865</name>
</gene>